<dbReference type="EMBL" id="CP015518">
    <property type="protein sequence ID" value="APG24925.1"/>
    <property type="molecule type" value="Genomic_DNA"/>
</dbReference>
<dbReference type="Gene3D" id="3.30.70.100">
    <property type="match status" value="1"/>
</dbReference>
<organism evidence="2 3">
    <name type="scientific">Syntrophotalea acetylenica</name>
    <name type="common">Pelobacter acetylenicus</name>
    <dbReference type="NCBI Taxonomy" id="29542"/>
    <lineage>
        <taxon>Bacteria</taxon>
        <taxon>Pseudomonadati</taxon>
        <taxon>Thermodesulfobacteriota</taxon>
        <taxon>Desulfuromonadia</taxon>
        <taxon>Desulfuromonadales</taxon>
        <taxon>Syntrophotaleaceae</taxon>
        <taxon>Syntrophotalea</taxon>
    </lineage>
</organism>
<dbReference type="PANTHER" id="PTHR33336:SF3">
    <property type="entry name" value="ABM DOMAIN-CONTAINING PROTEIN"/>
    <property type="match status" value="1"/>
</dbReference>
<keyword evidence="2" id="KW-0560">Oxidoreductase</keyword>
<feature type="domain" description="ABM" evidence="1">
    <location>
        <begin position="6"/>
        <end position="94"/>
    </location>
</feature>
<dbReference type="InterPro" id="IPR007138">
    <property type="entry name" value="ABM_dom"/>
</dbReference>
<dbReference type="Pfam" id="PF03992">
    <property type="entry name" value="ABM"/>
    <property type="match status" value="1"/>
</dbReference>
<dbReference type="GO" id="GO:0004497">
    <property type="term" value="F:monooxygenase activity"/>
    <property type="evidence" value="ECO:0007669"/>
    <property type="project" value="UniProtKB-KW"/>
</dbReference>
<protein>
    <submittedName>
        <fullName evidence="2">Antibiotic biosynthesis monooxygenase</fullName>
    </submittedName>
</protein>
<dbReference type="AlphaFoldDB" id="A0A1L3GGG1"/>
<evidence type="ECO:0000259" key="1">
    <source>
        <dbReference type="PROSITE" id="PS51725"/>
    </source>
</evidence>
<evidence type="ECO:0000313" key="2">
    <source>
        <dbReference type="EMBL" id="APG24925.1"/>
    </source>
</evidence>
<proteinExistence type="predicted"/>
<dbReference type="Proteomes" id="UP000182264">
    <property type="component" value="Chromosome"/>
</dbReference>
<name>A0A1L3GGG1_SYNAC</name>
<keyword evidence="2" id="KW-0503">Monooxygenase</keyword>
<reference evidence="2 3" key="1">
    <citation type="journal article" date="2017" name="Genome Announc.">
        <title>Complete Genome Sequences of Two Acetylene-Fermenting Pelobacter acetylenicus Strains.</title>
        <authorList>
            <person name="Sutton J.M."/>
            <person name="Baesman S.M."/>
            <person name="Fierst J.L."/>
            <person name="Poret-Peterson A.T."/>
            <person name="Oremland R.S."/>
            <person name="Dunlap D.S."/>
            <person name="Akob D.M."/>
        </authorList>
    </citation>
    <scope>NUCLEOTIDE SEQUENCE [LARGE SCALE GENOMIC DNA]</scope>
    <source>
        <strain evidence="2 3">DSM 3247</strain>
    </source>
</reference>
<dbReference type="InterPro" id="IPR011008">
    <property type="entry name" value="Dimeric_a/b-barrel"/>
</dbReference>
<sequence length="99" mass="11211">MSGNKLYIVAKFTAKPGLEEVVKKELTSLLEPTRAEAGCISYDCHQSQENAAIFVFYEVWKNREELDKHLGMPYLKALLGKVDELFAVPPELHFLNKLG</sequence>
<evidence type="ECO:0000313" key="3">
    <source>
        <dbReference type="Proteomes" id="UP000182264"/>
    </source>
</evidence>
<dbReference type="PROSITE" id="PS51725">
    <property type="entry name" value="ABM"/>
    <property type="match status" value="1"/>
</dbReference>
<keyword evidence="3" id="KW-1185">Reference proteome</keyword>
<dbReference type="SUPFAM" id="SSF54909">
    <property type="entry name" value="Dimeric alpha+beta barrel"/>
    <property type="match status" value="1"/>
</dbReference>
<dbReference type="PANTHER" id="PTHR33336">
    <property type="entry name" value="QUINOL MONOOXYGENASE YGIN-RELATED"/>
    <property type="match status" value="1"/>
</dbReference>
<gene>
    <name evidence="2" type="ORF">A7E75_07755</name>
</gene>
<dbReference type="InterPro" id="IPR050744">
    <property type="entry name" value="AI-2_Isomerase_LsrG"/>
</dbReference>
<dbReference type="RefSeq" id="WP_072286773.1">
    <property type="nucleotide sequence ID" value="NZ_CP015518.1"/>
</dbReference>
<accession>A0A1L3GGG1</accession>